<dbReference type="InterPro" id="IPR047057">
    <property type="entry name" value="MerR_fam"/>
</dbReference>
<evidence type="ECO:0000313" key="3">
    <source>
        <dbReference type="EMBL" id="VVE21018.1"/>
    </source>
</evidence>
<protein>
    <submittedName>
        <fullName evidence="3">Cd(II)/Pb(II)-responsive transcriptional regulator</fullName>
    </submittedName>
</protein>
<feature type="domain" description="HTH merR-type" evidence="2">
    <location>
        <begin position="1"/>
        <end position="69"/>
    </location>
</feature>
<dbReference type="GO" id="GO:0046872">
    <property type="term" value="F:metal ion binding"/>
    <property type="evidence" value="ECO:0007669"/>
    <property type="project" value="InterPro"/>
</dbReference>
<dbReference type="PANTHER" id="PTHR30204:SF92">
    <property type="entry name" value="HTH-TYPE TRANSCRIPTIONAL REGULATOR ZNTR"/>
    <property type="match status" value="1"/>
</dbReference>
<dbReference type="PROSITE" id="PS50937">
    <property type="entry name" value="HTH_MERR_2"/>
    <property type="match status" value="1"/>
</dbReference>
<evidence type="ECO:0000259" key="2">
    <source>
        <dbReference type="PROSITE" id="PS50937"/>
    </source>
</evidence>
<organism evidence="3 4">
    <name type="scientific">Pandoraea anhela</name>
    <dbReference type="NCBI Taxonomy" id="2508295"/>
    <lineage>
        <taxon>Bacteria</taxon>
        <taxon>Pseudomonadati</taxon>
        <taxon>Pseudomonadota</taxon>
        <taxon>Betaproteobacteria</taxon>
        <taxon>Burkholderiales</taxon>
        <taxon>Burkholderiaceae</taxon>
        <taxon>Pandoraea</taxon>
    </lineage>
</organism>
<dbReference type="GO" id="GO:0003700">
    <property type="term" value="F:DNA-binding transcription factor activity"/>
    <property type="evidence" value="ECO:0007669"/>
    <property type="project" value="InterPro"/>
</dbReference>
<dbReference type="RefSeq" id="WP_150669732.1">
    <property type="nucleotide sequence ID" value="NZ_CABPSB010000011.1"/>
</dbReference>
<dbReference type="PRINTS" id="PR00040">
    <property type="entry name" value="HTHMERR"/>
</dbReference>
<dbReference type="GO" id="GO:0045893">
    <property type="term" value="P:positive regulation of DNA-templated transcription"/>
    <property type="evidence" value="ECO:0007669"/>
    <property type="project" value="InterPro"/>
</dbReference>
<dbReference type="Pfam" id="PF13411">
    <property type="entry name" value="MerR_1"/>
    <property type="match status" value="1"/>
</dbReference>
<keyword evidence="1" id="KW-0238">DNA-binding</keyword>
<dbReference type="NCBIfam" id="TIGR02047">
    <property type="entry name" value="CadR-PbrR"/>
    <property type="match status" value="1"/>
</dbReference>
<evidence type="ECO:0000313" key="4">
    <source>
        <dbReference type="Proteomes" id="UP000406256"/>
    </source>
</evidence>
<dbReference type="EMBL" id="CABPSB010000011">
    <property type="protein sequence ID" value="VVE21018.1"/>
    <property type="molecule type" value="Genomic_DNA"/>
</dbReference>
<dbReference type="AlphaFoldDB" id="A0A5E4W8Q5"/>
<dbReference type="SMART" id="SM00422">
    <property type="entry name" value="HTH_MERR"/>
    <property type="match status" value="1"/>
</dbReference>
<proteinExistence type="predicted"/>
<sequence length="143" mass="16208">MKIGELAKAARCTTETVRFYENQGLLPLPERNESNYRRYTRAHLERLRFIRNCRSLDMTHDEIRALLEAVDGTGRACGAIGELLLEHIEHVEVRLTELTRLKEQLQAIYARCGSEGDGEVCAILRGLTDMDGASEPKGKTHLR</sequence>
<dbReference type="Gene3D" id="1.10.1660.10">
    <property type="match status" value="1"/>
</dbReference>
<gene>
    <name evidence="3" type="ORF">PAN31108_03128</name>
</gene>
<accession>A0A5E4W8Q5</accession>
<reference evidence="3 4" key="1">
    <citation type="submission" date="2019-08" db="EMBL/GenBank/DDBJ databases">
        <authorList>
            <person name="Peeters C."/>
        </authorList>
    </citation>
    <scope>NUCLEOTIDE SEQUENCE [LARGE SCALE GENOMIC DNA]</scope>
    <source>
        <strain evidence="3 4">LMG 31108</strain>
    </source>
</reference>
<dbReference type="InterPro" id="IPR011791">
    <property type="entry name" value="CadR-PbrR"/>
</dbReference>
<evidence type="ECO:0000256" key="1">
    <source>
        <dbReference type="ARBA" id="ARBA00023125"/>
    </source>
</evidence>
<dbReference type="PANTHER" id="PTHR30204">
    <property type="entry name" value="REDOX-CYCLING DRUG-SENSING TRANSCRIPTIONAL ACTIVATOR SOXR"/>
    <property type="match status" value="1"/>
</dbReference>
<dbReference type="GO" id="GO:0003677">
    <property type="term" value="F:DNA binding"/>
    <property type="evidence" value="ECO:0007669"/>
    <property type="project" value="UniProtKB-KW"/>
</dbReference>
<dbReference type="CDD" id="cd04784">
    <property type="entry name" value="HTH_CadR-PbrR"/>
    <property type="match status" value="1"/>
</dbReference>
<dbReference type="SUPFAM" id="SSF46955">
    <property type="entry name" value="Putative DNA-binding domain"/>
    <property type="match status" value="1"/>
</dbReference>
<dbReference type="OrthoDB" id="9808480at2"/>
<dbReference type="Proteomes" id="UP000406256">
    <property type="component" value="Unassembled WGS sequence"/>
</dbReference>
<dbReference type="PROSITE" id="PS00552">
    <property type="entry name" value="HTH_MERR_1"/>
    <property type="match status" value="1"/>
</dbReference>
<dbReference type="InterPro" id="IPR009061">
    <property type="entry name" value="DNA-bd_dom_put_sf"/>
</dbReference>
<name>A0A5E4W8Q5_9BURK</name>
<keyword evidence="4" id="KW-1185">Reference proteome</keyword>
<dbReference type="InterPro" id="IPR000551">
    <property type="entry name" value="MerR-type_HTH_dom"/>
</dbReference>